<proteinExistence type="predicted"/>
<name>A0A348FZE4_9HYPH</name>
<dbReference type="KEGG" id="blag:BLTE_13620"/>
<dbReference type="EMBL" id="AP018907">
    <property type="protein sequence ID" value="BBF92677.1"/>
    <property type="molecule type" value="Genomic_DNA"/>
</dbReference>
<gene>
    <name evidence="2" type="ORF">BLTE_13620</name>
</gene>
<keyword evidence="1" id="KW-1133">Transmembrane helix</keyword>
<dbReference type="AlphaFoldDB" id="A0A348FZE4"/>
<keyword evidence="1" id="KW-0812">Transmembrane</keyword>
<protein>
    <submittedName>
        <fullName evidence="2">Uncharacterized protein</fullName>
    </submittedName>
</protein>
<evidence type="ECO:0000313" key="3">
    <source>
        <dbReference type="Proteomes" id="UP000266934"/>
    </source>
</evidence>
<dbReference type="RefSeq" id="WP_160140540.1">
    <property type="nucleotide sequence ID" value="NZ_AP018907.1"/>
</dbReference>
<accession>A0A348FZE4</accession>
<keyword evidence="1" id="KW-0472">Membrane</keyword>
<dbReference type="Proteomes" id="UP000266934">
    <property type="component" value="Chromosome"/>
</dbReference>
<reference evidence="2 3" key="1">
    <citation type="submission" date="2018-08" db="EMBL/GenBank/DDBJ databases">
        <title>Complete genome sequencing of Blastochloris tepida GI.</title>
        <authorList>
            <person name="Tsukatani Y."/>
            <person name="Mori H."/>
        </authorList>
    </citation>
    <scope>NUCLEOTIDE SEQUENCE [LARGE SCALE GENOMIC DNA]</scope>
    <source>
        <strain evidence="2 3">GI</strain>
    </source>
</reference>
<evidence type="ECO:0000256" key="1">
    <source>
        <dbReference type="SAM" id="Phobius"/>
    </source>
</evidence>
<feature type="transmembrane region" description="Helical" evidence="1">
    <location>
        <begin position="7"/>
        <end position="26"/>
    </location>
</feature>
<organism evidence="2 3">
    <name type="scientific">Blastochloris tepida</name>
    <dbReference type="NCBI Taxonomy" id="2233851"/>
    <lineage>
        <taxon>Bacteria</taxon>
        <taxon>Pseudomonadati</taxon>
        <taxon>Pseudomonadota</taxon>
        <taxon>Alphaproteobacteria</taxon>
        <taxon>Hyphomicrobiales</taxon>
        <taxon>Blastochloridaceae</taxon>
        <taxon>Blastochloris</taxon>
    </lineage>
</organism>
<evidence type="ECO:0000313" key="2">
    <source>
        <dbReference type="EMBL" id="BBF92677.1"/>
    </source>
</evidence>
<sequence length="53" mass="5726">MEMVIKFLLSTMVVVLLLSLFTWLGYLCGYQNGVHDASVDFAEAAKGSGGDAR</sequence>
<keyword evidence="3" id="KW-1185">Reference proteome</keyword>